<dbReference type="InterPro" id="IPR036779">
    <property type="entry name" value="LysM_dom_sf"/>
</dbReference>
<proteinExistence type="predicted"/>
<dbReference type="SMART" id="SM00257">
    <property type="entry name" value="LysM"/>
    <property type="match status" value="2"/>
</dbReference>
<comment type="caution">
    <text evidence="2">The sequence shown here is derived from an EMBL/GenBank/DDBJ whole genome shotgun (WGS) entry which is preliminary data.</text>
</comment>
<dbReference type="CDD" id="cd00118">
    <property type="entry name" value="LysM"/>
    <property type="match status" value="2"/>
</dbReference>
<feature type="domain" description="LysM" evidence="1">
    <location>
        <begin position="54"/>
        <end position="98"/>
    </location>
</feature>
<sequence>MKLMKLVFLVIAIIINFFNTSSIKSEEKIDSGNNKIENISKKKSITEDKTEIRKIHIVKIGDTISSISRLYSINKDLIIKLNNLKDENYIFVGQNLILSRSNENFTKKSGLINDYHIVQIGENLTEISNKYKLNLGYLIEINNLKNPDSIKVGQKLFLSKNKLTSSEDYQLIKNKKNNELLELDKQIYGPIIIQSKSSEKIKGRKILNVLNQENKKLILSINCNSNELDVRVPGRKWMGSKPAKEEFENNLINDFC</sequence>
<name>A0A0A2A9R6_PROMR</name>
<organism evidence="2 3">
    <name type="scientific">Prochlorococcus marinus str. MIT 9302</name>
    <dbReference type="NCBI Taxonomy" id="74545"/>
    <lineage>
        <taxon>Bacteria</taxon>
        <taxon>Bacillati</taxon>
        <taxon>Cyanobacteriota</taxon>
        <taxon>Cyanophyceae</taxon>
        <taxon>Synechococcales</taxon>
        <taxon>Prochlorococcaceae</taxon>
        <taxon>Prochlorococcus</taxon>
    </lineage>
</organism>
<dbReference type="PANTHER" id="PTHR33734">
    <property type="entry name" value="LYSM DOMAIN-CONTAINING GPI-ANCHORED PROTEIN 2"/>
    <property type="match status" value="1"/>
</dbReference>
<dbReference type="Pfam" id="PF01476">
    <property type="entry name" value="LysM"/>
    <property type="match status" value="2"/>
</dbReference>
<dbReference type="PROSITE" id="PS51782">
    <property type="entry name" value="LYSM"/>
    <property type="match status" value="2"/>
</dbReference>
<dbReference type="STRING" id="74545.EU96_0985"/>
<dbReference type="InterPro" id="IPR018392">
    <property type="entry name" value="LysM"/>
</dbReference>
<accession>A0A0A2A9R6</accession>
<evidence type="ECO:0000313" key="3">
    <source>
        <dbReference type="Proteomes" id="UP000030445"/>
    </source>
</evidence>
<dbReference type="Gene3D" id="3.10.350.10">
    <property type="entry name" value="LysM domain"/>
    <property type="match status" value="2"/>
</dbReference>
<dbReference type="EMBL" id="JNAM01000010">
    <property type="protein sequence ID" value="KGF97274.1"/>
    <property type="molecule type" value="Genomic_DNA"/>
</dbReference>
<dbReference type="PANTHER" id="PTHR33734:SF22">
    <property type="entry name" value="MEMBRANE-BOUND LYTIC MUREIN TRANSGLYCOSYLASE D"/>
    <property type="match status" value="1"/>
</dbReference>
<dbReference type="AlphaFoldDB" id="A0A0A2A9R6"/>
<evidence type="ECO:0000313" key="2">
    <source>
        <dbReference type="EMBL" id="KGF97274.1"/>
    </source>
</evidence>
<dbReference type="eggNOG" id="COG1388">
    <property type="taxonomic scope" value="Bacteria"/>
</dbReference>
<dbReference type="Proteomes" id="UP000030445">
    <property type="component" value="Unassembled WGS sequence"/>
</dbReference>
<gene>
    <name evidence="2" type="ORF">EU96_0985</name>
</gene>
<reference evidence="3" key="1">
    <citation type="journal article" date="2014" name="Sci. Data">
        <title>Genomes of diverse isolates of the marine cyanobacterium Prochlorococcus.</title>
        <authorList>
            <person name="Biller S."/>
            <person name="Berube P."/>
            <person name="Thompson J."/>
            <person name="Kelly L."/>
            <person name="Roggensack S."/>
            <person name="Awad L."/>
            <person name="Roache-Johnson K."/>
            <person name="Ding H."/>
            <person name="Giovannoni S.J."/>
            <person name="Moore L.R."/>
            <person name="Chisholm S.W."/>
        </authorList>
    </citation>
    <scope>NUCLEOTIDE SEQUENCE [LARGE SCALE GENOMIC DNA]</scope>
    <source>
        <strain evidence="3">MIT 9302</strain>
    </source>
</reference>
<evidence type="ECO:0000259" key="1">
    <source>
        <dbReference type="PROSITE" id="PS51782"/>
    </source>
</evidence>
<protein>
    <submittedName>
        <fullName evidence="2">Putative LysM domain</fullName>
    </submittedName>
</protein>
<feature type="domain" description="LysM" evidence="1">
    <location>
        <begin position="114"/>
        <end position="158"/>
    </location>
</feature>
<dbReference type="SUPFAM" id="SSF54106">
    <property type="entry name" value="LysM domain"/>
    <property type="match status" value="2"/>
</dbReference>